<dbReference type="GO" id="GO:0005737">
    <property type="term" value="C:cytoplasm"/>
    <property type="evidence" value="ECO:0007669"/>
    <property type="project" value="UniProtKB-SubCell"/>
</dbReference>
<evidence type="ECO:0000256" key="2">
    <source>
        <dbReference type="ARBA" id="ARBA00023150"/>
    </source>
</evidence>
<dbReference type="Pfam" id="PF02634">
    <property type="entry name" value="FdhD-NarQ"/>
    <property type="match status" value="1"/>
</dbReference>
<dbReference type="SUPFAM" id="SSF53927">
    <property type="entry name" value="Cytidine deaminase-like"/>
    <property type="match status" value="1"/>
</dbReference>
<comment type="function">
    <text evidence="3">Required for formate dehydrogenase (FDH) activity. Acts as a sulfur carrier protein that transfers sulfur from IscS to the molybdenum cofactor prior to its insertion into FDH.</text>
</comment>
<comment type="similarity">
    <text evidence="3">Belongs to the FdhD family.</text>
</comment>
<dbReference type="GO" id="GO:0006777">
    <property type="term" value="P:Mo-molybdopterin cofactor biosynthetic process"/>
    <property type="evidence" value="ECO:0007669"/>
    <property type="project" value="UniProtKB-UniRule"/>
</dbReference>
<feature type="compositionally biased region" description="Basic and acidic residues" evidence="4">
    <location>
        <begin position="11"/>
        <end position="21"/>
    </location>
</feature>
<accession>A0A2G9CCG9</accession>
<proteinExistence type="inferred from homology"/>
<name>A0A2G9CCG9_9BURK</name>
<dbReference type="GO" id="GO:0097163">
    <property type="term" value="F:sulfur carrier activity"/>
    <property type="evidence" value="ECO:0007669"/>
    <property type="project" value="UniProtKB-UniRule"/>
</dbReference>
<keyword evidence="6" id="KW-1185">Reference proteome</keyword>
<dbReference type="PANTHER" id="PTHR30592">
    <property type="entry name" value="FORMATE DEHYDROGENASE"/>
    <property type="match status" value="1"/>
</dbReference>
<evidence type="ECO:0000256" key="3">
    <source>
        <dbReference type="HAMAP-Rule" id="MF_00187"/>
    </source>
</evidence>
<protein>
    <recommendedName>
        <fullName evidence="3">Sulfur carrier protein FdhD</fullName>
    </recommendedName>
</protein>
<comment type="subcellular location">
    <subcellularLocation>
        <location evidence="3">Cytoplasm</location>
    </subcellularLocation>
</comment>
<evidence type="ECO:0000256" key="4">
    <source>
        <dbReference type="SAM" id="MobiDB-lite"/>
    </source>
</evidence>
<dbReference type="AlphaFoldDB" id="A0A2G9CCG9"/>
<dbReference type="PANTHER" id="PTHR30592:SF1">
    <property type="entry name" value="SULFUR CARRIER PROTEIN FDHD"/>
    <property type="match status" value="1"/>
</dbReference>
<comment type="caution">
    <text evidence="5">The sequence shown here is derived from an EMBL/GenBank/DDBJ whole genome shotgun (WGS) entry which is preliminary data.</text>
</comment>
<feature type="binding site" evidence="3">
    <location>
        <begin position="281"/>
        <end position="286"/>
    </location>
    <ligand>
        <name>Mo-bis(molybdopterin guanine dinucleotide)</name>
        <dbReference type="ChEBI" id="CHEBI:60539"/>
    </ligand>
</feature>
<dbReference type="RefSeq" id="WP_099860614.1">
    <property type="nucleotide sequence ID" value="NZ_PEOG01000013.1"/>
</dbReference>
<dbReference type="GO" id="GO:0016783">
    <property type="term" value="F:sulfurtransferase activity"/>
    <property type="evidence" value="ECO:0007669"/>
    <property type="project" value="InterPro"/>
</dbReference>
<organism evidence="5 6">
    <name type="scientific">Roseateles chitinivorans</name>
    <dbReference type="NCBI Taxonomy" id="2917965"/>
    <lineage>
        <taxon>Bacteria</taxon>
        <taxon>Pseudomonadati</taxon>
        <taxon>Pseudomonadota</taxon>
        <taxon>Betaproteobacteria</taxon>
        <taxon>Burkholderiales</taxon>
        <taxon>Sphaerotilaceae</taxon>
        <taxon>Roseateles</taxon>
    </lineage>
</organism>
<dbReference type="EMBL" id="PEOG01000013">
    <property type="protein sequence ID" value="PIM54097.1"/>
    <property type="molecule type" value="Genomic_DNA"/>
</dbReference>
<dbReference type="HAMAP" id="MF_00187">
    <property type="entry name" value="FdhD"/>
    <property type="match status" value="1"/>
</dbReference>
<evidence type="ECO:0000313" key="6">
    <source>
        <dbReference type="Proteomes" id="UP000231501"/>
    </source>
</evidence>
<keyword evidence="1 3" id="KW-0963">Cytoplasm</keyword>
<evidence type="ECO:0000313" key="5">
    <source>
        <dbReference type="EMBL" id="PIM54097.1"/>
    </source>
</evidence>
<dbReference type="InterPro" id="IPR003786">
    <property type="entry name" value="FdhD"/>
</dbReference>
<feature type="region of interest" description="Disordered" evidence="4">
    <location>
        <begin position="1"/>
        <end position="27"/>
    </location>
</feature>
<dbReference type="OrthoDB" id="3197277at2"/>
<keyword evidence="5" id="KW-0808">Transferase</keyword>
<dbReference type="NCBIfam" id="TIGR00129">
    <property type="entry name" value="fdhD_narQ"/>
    <property type="match status" value="1"/>
</dbReference>
<evidence type="ECO:0000256" key="1">
    <source>
        <dbReference type="ARBA" id="ARBA00022490"/>
    </source>
</evidence>
<dbReference type="InterPro" id="IPR016193">
    <property type="entry name" value="Cytidine_deaminase-like"/>
</dbReference>
<keyword evidence="2 3" id="KW-0501">Molybdenum cofactor biosynthesis</keyword>
<dbReference type="Gene3D" id="3.40.140.10">
    <property type="entry name" value="Cytidine Deaminase, domain 2"/>
    <property type="match status" value="1"/>
</dbReference>
<feature type="active site" description="Cysteine persulfide intermediate" evidence="3">
    <location>
        <position position="135"/>
    </location>
</feature>
<dbReference type="Gene3D" id="3.10.20.10">
    <property type="match status" value="1"/>
</dbReference>
<gene>
    <name evidence="3" type="primary">fdhD</name>
    <name evidence="5" type="ORF">CS062_06420</name>
</gene>
<dbReference type="PIRSF" id="PIRSF015626">
    <property type="entry name" value="FdhD"/>
    <property type="match status" value="1"/>
</dbReference>
<reference evidence="5 6" key="1">
    <citation type="submission" date="2017-11" db="EMBL/GenBank/DDBJ databases">
        <title>Draft genome sequence of Mitsuaria sp. HWN-4.</title>
        <authorList>
            <person name="Gundlapally S.R."/>
        </authorList>
    </citation>
    <scope>NUCLEOTIDE SEQUENCE [LARGE SCALE GENOMIC DNA]</scope>
    <source>
        <strain evidence="5 6">HWN-4</strain>
    </source>
</reference>
<dbReference type="Proteomes" id="UP000231501">
    <property type="component" value="Unassembled WGS sequence"/>
</dbReference>
<sequence length="291" mass="30560">MSGTCALPGGADDRADGRNDDHDDDAPLPAALIAVRPTRLGATRAADEEFVAEEVPVALEYNGLSHAVMLATPLDLEDFALGFSLTEGLLASPADLLDVEVRARPNGIALQLRVTARCEALLKERRRSMAGRTGCGLCGTDNLDQVFRPPQRPVPPLPAALTANEALVAALSRAMRELAAAQPLQQRTGGIHAAAWCGVDGELRLVREDVGRHNALDKLIGAMARDGVDASQGFAAVTSRASFEMVQKAALAGMPMLAAVSAPTHLAIRTAQACGLRLAGFVRDARATLYA</sequence>